<keyword evidence="7" id="KW-0808">Transferase</keyword>
<dbReference type="InterPro" id="IPR032807">
    <property type="entry name" value="GNVR"/>
</dbReference>
<evidence type="ECO:0000259" key="20">
    <source>
        <dbReference type="Pfam" id="PF13807"/>
    </source>
</evidence>
<comment type="similarity">
    <text evidence="2">Belongs to the CpsD/CapB family.</text>
</comment>
<dbReference type="InterPro" id="IPR003856">
    <property type="entry name" value="LPS_length_determ_N"/>
</dbReference>
<dbReference type="AlphaFoldDB" id="A0A4R3JX82"/>
<evidence type="ECO:0000256" key="7">
    <source>
        <dbReference type="ARBA" id="ARBA00022679"/>
    </source>
</evidence>
<dbReference type="NCBIfam" id="TIGR01007">
    <property type="entry name" value="eps_fam"/>
    <property type="match status" value="1"/>
</dbReference>
<evidence type="ECO:0000256" key="10">
    <source>
        <dbReference type="ARBA" id="ARBA00022777"/>
    </source>
</evidence>
<proteinExistence type="inferred from homology"/>
<organism evidence="21 22">
    <name type="scientific">Sulfuritortus calidifontis</name>
    <dbReference type="NCBI Taxonomy" id="1914471"/>
    <lineage>
        <taxon>Bacteria</taxon>
        <taxon>Pseudomonadati</taxon>
        <taxon>Pseudomonadota</taxon>
        <taxon>Betaproteobacteria</taxon>
        <taxon>Nitrosomonadales</taxon>
        <taxon>Thiobacillaceae</taxon>
        <taxon>Sulfuritortus</taxon>
    </lineage>
</organism>
<evidence type="ECO:0000256" key="5">
    <source>
        <dbReference type="ARBA" id="ARBA00022475"/>
    </source>
</evidence>
<evidence type="ECO:0000256" key="3">
    <source>
        <dbReference type="ARBA" id="ARBA00008883"/>
    </source>
</evidence>
<evidence type="ECO:0000259" key="19">
    <source>
        <dbReference type="Pfam" id="PF13614"/>
    </source>
</evidence>
<dbReference type="Pfam" id="PF13614">
    <property type="entry name" value="AAA_31"/>
    <property type="match status" value="1"/>
</dbReference>
<keyword evidence="5" id="KW-1003">Cell membrane</keyword>
<dbReference type="CDD" id="cd05387">
    <property type="entry name" value="BY-kinase"/>
    <property type="match status" value="1"/>
</dbReference>
<evidence type="ECO:0000256" key="14">
    <source>
        <dbReference type="ARBA" id="ARBA00023137"/>
    </source>
</evidence>
<dbReference type="Pfam" id="PF02706">
    <property type="entry name" value="Wzz"/>
    <property type="match status" value="1"/>
</dbReference>
<dbReference type="Proteomes" id="UP000295135">
    <property type="component" value="Unassembled WGS sequence"/>
</dbReference>
<keyword evidence="9" id="KW-0547">Nucleotide-binding</keyword>
<dbReference type="InterPro" id="IPR005702">
    <property type="entry name" value="Wzc-like_C"/>
</dbReference>
<keyword evidence="6" id="KW-0997">Cell inner membrane</keyword>
<dbReference type="SUPFAM" id="SSF52540">
    <property type="entry name" value="P-loop containing nucleoside triphosphate hydrolases"/>
    <property type="match status" value="1"/>
</dbReference>
<dbReference type="RefSeq" id="WP_126463688.1">
    <property type="nucleotide sequence ID" value="NZ_AP018721.1"/>
</dbReference>
<keyword evidence="8 17" id="KW-0812">Transmembrane</keyword>
<feature type="domain" description="Polysaccharide chain length determinant N-terminal" evidence="18">
    <location>
        <begin position="24"/>
        <end position="116"/>
    </location>
</feature>
<evidence type="ECO:0000256" key="11">
    <source>
        <dbReference type="ARBA" id="ARBA00022840"/>
    </source>
</evidence>
<sequence>MNAASTRETGANPVFVDEAPADEDKLDLLEYWRSIAKRKWPILGFALSVAVVAAVIAFVMTPIYRSTVTLLIEADKSKVVSIEDVYSGVSQNREHFQTQVEILKSREVALKTIAKLKLWERPEYDPRQKKTGAIQGLLEAIGFSSEGKEPVWNEATLAAAIYPKFASQVSIEPVRLSQLVKISVENEDKELAARAANTMARVYIENDLETRFQMTNQASAWLQERLGALRESLTASERALQEYRDRTGMVVAEQAAQSGAGIQIAGAMQRLIDARVRRAEAESAYNQIRNADRNTDLSALPAVLRNPIVAEAKRQESDAERKLSELSQRYGREHPKIVQAEAELQAARENVQRRVDTVVASVTREYEAAKATERTLEGIVSQARGAVQSVNRKEFQLSALEREVEANRQMYDMFMKRAKETHVAGDLQTAVARVVDPAVVSNTPVKPKKQLIVLVAGMLGLLGGALTSLVLDRLDNTLKTTEDVETKLKHPLLTTLPILAKNDAERTSHVFTDEPDSVYAEAIRTARTGVLLSALDAPSRVLVISSSLPGEGKTTFAINLALAHAQTKKTLLLDADMRRPTVAKRLNLAPGSKGLSNFVSGAAELKECVHMVAGTNLAVLGAGTIPPNPLELLLSQKFRDALARLQQVFDIIVIDSPPVELVSDAMVLAEQANGVIYVTKANATPYQLVRKGLARSERAGGRILGIVLNQFDFEHAEKYYGDYSGYSKYDYKSAYGSAYSSAYGSDKTPA</sequence>
<dbReference type="Gene3D" id="1.20.1600.10">
    <property type="entry name" value="Outer membrane efflux proteins (OEP)"/>
    <property type="match status" value="1"/>
</dbReference>
<dbReference type="OrthoDB" id="9808257at2"/>
<gene>
    <name evidence="21" type="ORF">EDC61_10764</name>
</gene>
<dbReference type="InterPro" id="IPR025669">
    <property type="entry name" value="AAA_dom"/>
</dbReference>
<evidence type="ECO:0000256" key="17">
    <source>
        <dbReference type="SAM" id="Phobius"/>
    </source>
</evidence>
<accession>A0A4R3JX82</accession>
<feature type="transmembrane region" description="Helical" evidence="17">
    <location>
        <begin position="42"/>
        <end position="64"/>
    </location>
</feature>
<dbReference type="Pfam" id="PF13807">
    <property type="entry name" value="GNVR"/>
    <property type="match status" value="1"/>
</dbReference>
<evidence type="ECO:0000256" key="4">
    <source>
        <dbReference type="ARBA" id="ARBA00011903"/>
    </source>
</evidence>
<dbReference type="InterPro" id="IPR050445">
    <property type="entry name" value="Bact_polysacc_biosynth/exp"/>
</dbReference>
<evidence type="ECO:0000256" key="6">
    <source>
        <dbReference type="ARBA" id="ARBA00022519"/>
    </source>
</evidence>
<dbReference type="EC" id="2.7.10.2" evidence="4"/>
<evidence type="ECO:0000256" key="9">
    <source>
        <dbReference type="ARBA" id="ARBA00022741"/>
    </source>
</evidence>
<name>A0A4R3JX82_9PROT</name>
<feature type="domain" description="AAA" evidence="19">
    <location>
        <begin position="540"/>
        <end position="665"/>
    </location>
</feature>
<evidence type="ECO:0000256" key="15">
    <source>
        <dbReference type="ARBA" id="ARBA00051245"/>
    </source>
</evidence>
<dbReference type="GO" id="GO:0005524">
    <property type="term" value="F:ATP binding"/>
    <property type="evidence" value="ECO:0007669"/>
    <property type="project" value="UniProtKB-KW"/>
</dbReference>
<evidence type="ECO:0000256" key="13">
    <source>
        <dbReference type="ARBA" id="ARBA00023136"/>
    </source>
</evidence>
<evidence type="ECO:0000256" key="16">
    <source>
        <dbReference type="SAM" id="Coils"/>
    </source>
</evidence>
<evidence type="ECO:0000259" key="18">
    <source>
        <dbReference type="Pfam" id="PF02706"/>
    </source>
</evidence>
<comment type="catalytic activity">
    <reaction evidence="15">
        <text>L-tyrosyl-[protein] + ATP = O-phospho-L-tyrosyl-[protein] + ADP + H(+)</text>
        <dbReference type="Rhea" id="RHEA:10596"/>
        <dbReference type="Rhea" id="RHEA-COMP:10136"/>
        <dbReference type="Rhea" id="RHEA-COMP:20101"/>
        <dbReference type="ChEBI" id="CHEBI:15378"/>
        <dbReference type="ChEBI" id="CHEBI:30616"/>
        <dbReference type="ChEBI" id="CHEBI:46858"/>
        <dbReference type="ChEBI" id="CHEBI:61978"/>
        <dbReference type="ChEBI" id="CHEBI:456216"/>
        <dbReference type="EC" id="2.7.10.2"/>
    </reaction>
</comment>
<feature type="domain" description="Tyrosine-protein kinase G-rich" evidence="20">
    <location>
        <begin position="399"/>
        <end position="470"/>
    </location>
</feature>
<keyword evidence="16" id="KW-0175">Coiled coil</keyword>
<evidence type="ECO:0000256" key="8">
    <source>
        <dbReference type="ARBA" id="ARBA00022692"/>
    </source>
</evidence>
<comment type="subcellular location">
    <subcellularLocation>
        <location evidence="1">Cell inner membrane</location>
        <topology evidence="1">Multi-pass membrane protein</topology>
    </subcellularLocation>
</comment>
<dbReference type="EMBL" id="SLZY01000007">
    <property type="protein sequence ID" value="TCS71926.1"/>
    <property type="molecule type" value="Genomic_DNA"/>
</dbReference>
<comment type="caution">
    <text evidence="21">The sequence shown here is derived from an EMBL/GenBank/DDBJ whole genome shotgun (WGS) entry which is preliminary data.</text>
</comment>
<dbReference type="GO" id="GO:0005886">
    <property type="term" value="C:plasma membrane"/>
    <property type="evidence" value="ECO:0007669"/>
    <property type="project" value="UniProtKB-SubCell"/>
</dbReference>
<keyword evidence="12 17" id="KW-1133">Transmembrane helix</keyword>
<dbReference type="Gene3D" id="3.40.50.300">
    <property type="entry name" value="P-loop containing nucleotide triphosphate hydrolases"/>
    <property type="match status" value="1"/>
</dbReference>
<evidence type="ECO:0000256" key="12">
    <source>
        <dbReference type="ARBA" id="ARBA00022989"/>
    </source>
</evidence>
<dbReference type="PANTHER" id="PTHR32309:SF13">
    <property type="entry name" value="FERRIC ENTEROBACTIN TRANSPORT PROTEIN FEPE"/>
    <property type="match status" value="1"/>
</dbReference>
<dbReference type="InterPro" id="IPR027417">
    <property type="entry name" value="P-loop_NTPase"/>
</dbReference>
<reference evidence="21 22" key="1">
    <citation type="submission" date="2019-03" db="EMBL/GenBank/DDBJ databases">
        <title>Genomic Encyclopedia of Type Strains, Phase IV (KMG-IV): sequencing the most valuable type-strain genomes for metagenomic binning, comparative biology and taxonomic classification.</title>
        <authorList>
            <person name="Goeker M."/>
        </authorList>
    </citation>
    <scope>NUCLEOTIDE SEQUENCE [LARGE SCALE GENOMIC DNA]</scope>
    <source>
        <strain evidence="21 22">DSM 103923</strain>
    </source>
</reference>
<keyword evidence="13 17" id="KW-0472">Membrane</keyword>
<evidence type="ECO:0000256" key="2">
    <source>
        <dbReference type="ARBA" id="ARBA00007316"/>
    </source>
</evidence>
<feature type="coiled-coil region" evidence="16">
    <location>
        <begin position="309"/>
        <end position="357"/>
    </location>
</feature>
<evidence type="ECO:0000313" key="21">
    <source>
        <dbReference type="EMBL" id="TCS71926.1"/>
    </source>
</evidence>
<comment type="similarity">
    <text evidence="3">Belongs to the etk/wzc family.</text>
</comment>
<dbReference type="GO" id="GO:0004715">
    <property type="term" value="F:non-membrane spanning protein tyrosine kinase activity"/>
    <property type="evidence" value="ECO:0007669"/>
    <property type="project" value="UniProtKB-EC"/>
</dbReference>
<keyword evidence="11" id="KW-0067">ATP-binding</keyword>
<dbReference type="PANTHER" id="PTHR32309">
    <property type="entry name" value="TYROSINE-PROTEIN KINASE"/>
    <property type="match status" value="1"/>
</dbReference>
<protein>
    <recommendedName>
        <fullName evidence="4">non-specific protein-tyrosine kinase</fullName>
        <ecNumber evidence="4">2.7.10.2</ecNumber>
    </recommendedName>
</protein>
<keyword evidence="14" id="KW-0829">Tyrosine-protein kinase</keyword>
<evidence type="ECO:0000256" key="1">
    <source>
        <dbReference type="ARBA" id="ARBA00004429"/>
    </source>
</evidence>
<keyword evidence="22" id="KW-1185">Reference proteome</keyword>
<keyword evidence="10" id="KW-0418">Kinase</keyword>
<evidence type="ECO:0000313" key="22">
    <source>
        <dbReference type="Proteomes" id="UP000295135"/>
    </source>
</evidence>